<dbReference type="Pfam" id="PF00441">
    <property type="entry name" value="Acyl-CoA_dh_1"/>
    <property type="match status" value="1"/>
</dbReference>
<dbReference type="Gene3D" id="1.20.140.10">
    <property type="entry name" value="Butyryl-CoA Dehydrogenase, subunit A, domain 3"/>
    <property type="match status" value="1"/>
</dbReference>
<sequence length="48" mass="5644">MRFPVVPMTARLWRDARVQGLYGGTTEIMKDLMGRAMRYDDTQPLLER</sequence>
<proteinExistence type="predicted"/>
<keyword evidence="1" id="KW-0285">Flavoprotein</keyword>
<dbReference type="Proteomes" id="UP000465812">
    <property type="component" value="Chromosome"/>
</dbReference>
<protein>
    <recommendedName>
        <fullName evidence="2">Acyl-CoA dehydrogenase/oxidase C-terminal domain-containing protein</fullName>
    </recommendedName>
</protein>
<name>A0ABN6AE73_MYCNT</name>
<evidence type="ECO:0000313" key="4">
    <source>
        <dbReference type="Proteomes" id="UP000465812"/>
    </source>
</evidence>
<accession>A0ABN6AE73</accession>
<organism evidence="3 4">
    <name type="scientific">Mycobacterium mantenii</name>
    <dbReference type="NCBI Taxonomy" id="560555"/>
    <lineage>
        <taxon>Bacteria</taxon>
        <taxon>Bacillati</taxon>
        <taxon>Actinomycetota</taxon>
        <taxon>Actinomycetes</taxon>
        <taxon>Mycobacteriales</taxon>
        <taxon>Mycobacteriaceae</taxon>
        <taxon>Mycobacterium</taxon>
        <taxon>Mycobacterium avium complex (MAC)</taxon>
    </lineage>
</organism>
<dbReference type="SUPFAM" id="SSF47203">
    <property type="entry name" value="Acyl-CoA dehydrogenase C-terminal domain-like"/>
    <property type="match status" value="1"/>
</dbReference>
<gene>
    <name evidence="3" type="ORF">MMAN_42120</name>
</gene>
<evidence type="ECO:0000256" key="1">
    <source>
        <dbReference type="ARBA" id="ARBA00022630"/>
    </source>
</evidence>
<dbReference type="EMBL" id="AP022590">
    <property type="protein sequence ID" value="BBY40078.1"/>
    <property type="molecule type" value="Genomic_DNA"/>
</dbReference>
<feature type="domain" description="Acyl-CoA dehydrogenase/oxidase C-terminal" evidence="2">
    <location>
        <begin position="10"/>
        <end position="37"/>
    </location>
</feature>
<evidence type="ECO:0000259" key="2">
    <source>
        <dbReference type="Pfam" id="PF00441"/>
    </source>
</evidence>
<reference evidence="3 4" key="1">
    <citation type="journal article" date="2019" name="Emerg. Microbes Infect.">
        <title>Comprehensive subspecies identification of 175 nontuberculous mycobacteria species based on 7547 genomic profiles.</title>
        <authorList>
            <person name="Matsumoto Y."/>
            <person name="Kinjo T."/>
            <person name="Motooka D."/>
            <person name="Nabeya D."/>
            <person name="Jung N."/>
            <person name="Uechi K."/>
            <person name="Horii T."/>
            <person name="Iida T."/>
            <person name="Fujita J."/>
            <person name="Nakamura S."/>
        </authorList>
    </citation>
    <scope>NUCLEOTIDE SEQUENCE [LARGE SCALE GENOMIC DNA]</scope>
    <source>
        <strain evidence="3 4">JCM 18113</strain>
    </source>
</reference>
<evidence type="ECO:0000313" key="3">
    <source>
        <dbReference type="EMBL" id="BBY40078.1"/>
    </source>
</evidence>
<keyword evidence="4" id="KW-1185">Reference proteome</keyword>
<dbReference type="InterPro" id="IPR036250">
    <property type="entry name" value="AcylCo_DH-like_C"/>
</dbReference>
<dbReference type="InterPro" id="IPR009075">
    <property type="entry name" value="AcylCo_DH/oxidase_C"/>
</dbReference>